<dbReference type="GeneID" id="74308806"/>
<dbReference type="PANTHER" id="PTHR41964:SF1">
    <property type="entry name" value="GLOBAL NITROGEN REGULATOR NRPR"/>
    <property type="match status" value="1"/>
</dbReference>
<dbReference type="RefSeq" id="WP_257742548.1">
    <property type="nucleotide sequence ID" value="NZ_CP096115.1"/>
</dbReference>
<accession>A0A9E7TK41</accession>
<proteinExistence type="predicted"/>
<dbReference type="Pfam" id="PF01995">
    <property type="entry name" value="NRD1_2"/>
    <property type="match status" value="1"/>
</dbReference>
<dbReference type="InterPro" id="IPR036984">
    <property type="entry name" value="NrpR_dom_sf"/>
</dbReference>
<dbReference type="InterPro" id="IPR038982">
    <property type="entry name" value="NrpR"/>
</dbReference>
<gene>
    <name evidence="2" type="ORF">L6E24_13840</name>
</gene>
<sequence length="249" mass="27075">MDNVPLKFVNHKIEENATKVTYRPAENTGTVIYNLSLIDSADYEFAVGIFREAFRAGLVVSDRVSFLKEGDEIESYKIPEGKTGICTICSMTLDSLLLRKGIPINPIGGGMVEIENMVPRRFTAMLKYEYTTIDPISVMISQGNTKVNEVIKNGNGSITGNIREFHMEAESTVFGVIEELNSSGFTGVLDVGAPNTSLLGVPVTPNYQGFAMIGGTNPVAAIIESGRSAEVRSMKGLIDIGKINYLSDY</sequence>
<evidence type="ECO:0000313" key="2">
    <source>
        <dbReference type="EMBL" id="UUX92399.1"/>
    </source>
</evidence>
<protein>
    <submittedName>
        <fullName evidence="2">DUF128 domain-containing protein</fullName>
    </submittedName>
</protein>
<reference evidence="2" key="1">
    <citation type="submission" date="2022-04" db="EMBL/GenBank/DDBJ databases">
        <title>Complete genome of Methanoplanus endosymbiosus DSM 3599.</title>
        <authorList>
            <person name="Chen S.-C."/>
            <person name="You Y.-T."/>
            <person name="Zhou Y.-Z."/>
            <person name="Lai M.-C."/>
        </authorList>
    </citation>
    <scope>NUCLEOTIDE SEQUENCE</scope>
    <source>
        <strain evidence="2">DSM 3599</strain>
    </source>
</reference>
<name>A0A9E7TK41_9EURY</name>
<dbReference type="EMBL" id="CP096115">
    <property type="protein sequence ID" value="UUX92399.1"/>
    <property type="molecule type" value="Genomic_DNA"/>
</dbReference>
<organism evidence="2 3">
    <name type="scientific">Methanoplanus endosymbiosus</name>
    <dbReference type="NCBI Taxonomy" id="33865"/>
    <lineage>
        <taxon>Archaea</taxon>
        <taxon>Methanobacteriati</taxon>
        <taxon>Methanobacteriota</taxon>
        <taxon>Stenosarchaea group</taxon>
        <taxon>Methanomicrobia</taxon>
        <taxon>Methanomicrobiales</taxon>
        <taxon>Methanomicrobiaceae</taxon>
        <taxon>Methanoplanus</taxon>
    </lineage>
</organism>
<dbReference type="AlphaFoldDB" id="A0A9E7TK41"/>
<dbReference type="KEGG" id="mend:L6E24_13840"/>
<dbReference type="PANTHER" id="PTHR41964">
    <property type="entry name" value="GLOBAL NITROGEN REGULATOR NRPR"/>
    <property type="match status" value="1"/>
</dbReference>
<evidence type="ECO:0000313" key="3">
    <source>
        <dbReference type="Proteomes" id="UP001060368"/>
    </source>
</evidence>
<evidence type="ECO:0000259" key="1">
    <source>
        <dbReference type="Pfam" id="PF01995"/>
    </source>
</evidence>
<keyword evidence="3" id="KW-1185">Reference proteome</keyword>
<dbReference type="Gene3D" id="3.30.70.1360">
    <property type="entry name" value="mj0159-like"/>
    <property type="match status" value="2"/>
</dbReference>
<feature type="domain" description="NrpR regulatory" evidence="1">
    <location>
        <begin position="6"/>
        <end position="243"/>
    </location>
</feature>
<dbReference type="InterPro" id="IPR002846">
    <property type="entry name" value="NRD"/>
</dbReference>
<dbReference type="Proteomes" id="UP001060368">
    <property type="component" value="Chromosome"/>
</dbReference>